<dbReference type="PROSITE" id="PS50110">
    <property type="entry name" value="RESPONSE_REGULATORY"/>
    <property type="match status" value="1"/>
</dbReference>
<evidence type="ECO:0000256" key="1">
    <source>
        <dbReference type="ARBA" id="ARBA00004496"/>
    </source>
</evidence>
<keyword evidence="3" id="KW-0963">Cytoplasm</keyword>
<evidence type="ECO:0000256" key="4">
    <source>
        <dbReference type="ARBA" id="ARBA00022553"/>
    </source>
</evidence>
<evidence type="ECO:0000256" key="3">
    <source>
        <dbReference type="ARBA" id="ARBA00022490"/>
    </source>
</evidence>
<reference evidence="13 14" key="1">
    <citation type="submission" date="2016-09" db="EMBL/GenBank/DDBJ databases">
        <authorList>
            <person name="Capua I."/>
            <person name="De Benedictis P."/>
            <person name="Joannis T."/>
            <person name="Lombin L.H."/>
            <person name="Cattoli G."/>
        </authorList>
    </citation>
    <scope>NUCLEOTIDE SEQUENCE [LARGE SCALE GENOMIC DNA]</scope>
    <source>
        <strain evidence="13 14">GluBS11</strain>
    </source>
</reference>
<dbReference type="RefSeq" id="WP_091228460.1">
    <property type="nucleotide sequence ID" value="NZ_FMKA01000001.1"/>
</dbReference>
<dbReference type="AlphaFoldDB" id="A0A1D3TNA8"/>
<keyword evidence="14" id="KW-1185">Reference proteome</keyword>
<dbReference type="EMBL" id="FMKA01000001">
    <property type="protein sequence ID" value="SCP94783.1"/>
    <property type="molecule type" value="Genomic_DNA"/>
</dbReference>
<dbReference type="InterPro" id="IPR051552">
    <property type="entry name" value="HptR"/>
</dbReference>
<dbReference type="Gene3D" id="3.40.50.2300">
    <property type="match status" value="1"/>
</dbReference>
<dbReference type="Pfam" id="PF00072">
    <property type="entry name" value="Response_reg"/>
    <property type="match status" value="1"/>
</dbReference>
<dbReference type="SMART" id="SM00342">
    <property type="entry name" value="HTH_ARAC"/>
    <property type="match status" value="1"/>
</dbReference>
<proteinExistence type="predicted"/>
<evidence type="ECO:0000259" key="11">
    <source>
        <dbReference type="PROSITE" id="PS01124"/>
    </source>
</evidence>
<evidence type="ECO:0000256" key="5">
    <source>
        <dbReference type="ARBA" id="ARBA00023012"/>
    </source>
</evidence>
<dbReference type="OrthoDB" id="1769137at2"/>
<dbReference type="STRING" id="1619234.SAMN05421730_100147"/>
<dbReference type="SUPFAM" id="SSF52172">
    <property type="entry name" value="CheY-like"/>
    <property type="match status" value="1"/>
</dbReference>
<dbReference type="PROSITE" id="PS01124">
    <property type="entry name" value="HTH_ARAC_FAMILY_2"/>
    <property type="match status" value="1"/>
</dbReference>
<keyword evidence="4 10" id="KW-0597">Phosphoprotein</keyword>
<protein>
    <recommendedName>
        <fullName evidence="2">Stage 0 sporulation protein A homolog</fullName>
    </recommendedName>
</protein>
<feature type="domain" description="Response regulatory" evidence="12">
    <location>
        <begin position="3"/>
        <end position="120"/>
    </location>
</feature>
<dbReference type="GO" id="GO:0043565">
    <property type="term" value="F:sequence-specific DNA binding"/>
    <property type="evidence" value="ECO:0007669"/>
    <property type="project" value="InterPro"/>
</dbReference>
<dbReference type="GO" id="GO:0000160">
    <property type="term" value="P:phosphorelay signal transduction system"/>
    <property type="evidence" value="ECO:0007669"/>
    <property type="project" value="UniProtKB-KW"/>
</dbReference>
<accession>A0A1D3TNA8</accession>
<evidence type="ECO:0000313" key="14">
    <source>
        <dbReference type="Proteomes" id="UP000199315"/>
    </source>
</evidence>
<evidence type="ECO:0000256" key="10">
    <source>
        <dbReference type="PROSITE-ProRule" id="PRU00169"/>
    </source>
</evidence>
<dbReference type="CDD" id="cd17536">
    <property type="entry name" value="REC_YesN-like"/>
    <property type="match status" value="1"/>
</dbReference>
<feature type="domain" description="HTH araC/xylS-type" evidence="11">
    <location>
        <begin position="144"/>
        <end position="242"/>
    </location>
</feature>
<evidence type="ECO:0000256" key="2">
    <source>
        <dbReference type="ARBA" id="ARBA00018672"/>
    </source>
</evidence>
<sequence length="253" mass="29309">MYRVMIIDDERALRSLLKKTIDWEELSLEVVGEAASGIEAINIIDEIRPDIVFVDIRMPFMDGIEFSKLAIQRYPKLKIIVLTAFDDFTYARECIGIGVADYLLKPIVRTDIQQSLKKILAQLEQEKGQDKNEDTEDGKDLRMKSIKEYIEGHFDDPELNLKSVADNFGFNSSYFSRKFKEEIGRSFIDYLTSYRMEKACRYASRGELMYITAKLVGIPDPNYFGKCFKKYYDVSYSDFMKGERSAKKTTVSD</sequence>
<gene>
    <name evidence="13" type="ORF">SAMN05421730_100147</name>
</gene>
<dbReference type="SMART" id="SM00448">
    <property type="entry name" value="REC"/>
    <property type="match status" value="1"/>
</dbReference>
<name>A0A1D3TNA8_9FIRM</name>
<dbReference type="Pfam" id="PF12833">
    <property type="entry name" value="HTH_18"/>
    <property type="match status" value="1"/>
</dbReference>
<comment type="subcellular location">
    <subcellularLocation>
        <location evidence="1">Cytoplasm</location>
    </subcellularLocation>
</comment>
<keyword evidence="8" id="KW-0804">Transcription</keyword>
<dbReference type="PANTHER" id="PTHR42713:SF3">
    <property type="entry name" value="TRANSCRIPTIONAL REGULATORY PROTEIN HPTR"/>
    <property type="match status" value="1"/>
</dbReference>
<evidence type="ECO:0000313" key="13">
    <source>
        <dbReference type="EMBL" id="SCP94783.1"/>
    </source>
</evidence>
<organism evidence="13 14">
    <name type="scientific">Anaerobium acetethylicum</name>
    <dbReference type="NCBI Taxonomy" id="1619234"/>
    <lineage>
        <taxon>Bacteria</taxon>
        <taxon>Bacillati</taxon>
        <taxon>Bacillota</taxon>
        <taxon>Clostridia</taxon>
        <taxon>Lachnospirales</taxon>
        <taxon>Lachnospiraceae</taxon>
        <taxon>Anaerobium</taxon>
    </lineage>
</organism>
<dbReference type="GO" id="GO:0005737">
    <property type="term" value="C:cytoplasm"/>
    <property type="evidence" value="ECO:0007669"/>
    <property type="project" value="UniProtKB-SubCell"/>
</dbReference>
<dbReference type="GO" id="GO:0003700">
    <property type="term" value="F:DNA-binding transcription factor activity"/>
    <property type="evidence" value="ECO:0007669"/>
    <property type="project" value="InterPro"/>
</dbReference>
<evidence type="ECO:0000259" key="12">
    <source>
        <dbReference type="PROSITE" id="PS50110"/>
    </source>
</evidence>
<evidence type="ECO:0000256" key="6">
    <source>
        <dbReference type="ARBA" id="ARBA00023015"/>
    </source>
</evidence>
<dbReference type="Proteomes" id="UP000199315">
    <property type="component" value="Unassembled WGS sequence"/>
</dbReference>
<evidence type="ECO:0000256" key="7">
    <source>
        <dbReference type="ARBA" id="ARBA00023125"/>
    </source>
</evidence>
<evidence type="ECO:0000256" key="8">
    <source>
        <dbReference type="ARBA" id="ARBA00023163"/>
    </source>
</evidence>
<dbReference type="InterPro" id="IPR018060">
    <property type="entry name" value="HTH_AraC"/>
</dbReference>
<dbReference type="InterPro" id="IPR009057">
    <property type="entry name" value="Homeodomain-like_sf"/>
</dbReference>
<keyword evidence="7" id="KW-0238">DNA-binding</keyword>
<comment type="function">
    <text evidence="9">May play the central regulatory role in sporulation. It may be an element of the effector pathway responsible for the activation of sporulation genes in response to nutritional stress. Spo0A may act in concert with spo0H (a sigma factor) to control the expression of some genes that are critical to the sporulation process.</text>
</comment>
<dbReference type="InterPro" id="IPR011006">
    <property type="entry name" value="CheY-like_superfamily"/>
</dbReference>
<dbReference type="InterPro" id="IPR001789">
    <property type="entry name" value="Sig_transdc_resp-reg_receiver"/>
</dbReference>
<feature type="modified residue" description="4-aspartylphosphate" evidence="10">
    <location>
        <position position="55"/>
    </location>
</feature>
<dbReference type="PANTHER" id="PTHR42713">
    <property type="entry name" value="HISTIDINE KINASE-RELATED"/>
    <property type="match status" value="1"/>
</dbReference>
<evidence type="ECO:0000256" key="9">
    <source>
        <dbReference type="ARBA" id="ARBA00024867"/>
    </source>
</evidence>
<keyword evidence="5" id="KW-0902">Two-component regulatory system</keyword>
<keyword evidence="6" id="KW-0805">Transcription regulation</keyword>
<dbReference type="Gene3D" id="1.10.10.60">
    <property type="entry name" value="Homeodomain-like"/>
    <property type="match status" value="2"/>
</dbReference>
<dbReference type="SUPFAM" id="SSF46689">
    <property type="entry name" value="Homeodomain-like"/>
    <property type="match status" value="1"/>
</dbReference>